<comment type="caution">
    <text evidence="7">The sequence shown here is derived from an EMBL/GenBank/DDBJ whole genome shotgun (WGS) entry which is preliminary data.</text>
</comment>
<evidence type="ECO:0000256" key="6">
    <source>
        <dbReference type="RuleBase" id="RU000661"/>
    </source>
</evidence>
<organism evidence="7 8">
    <name type="scientific">Candidatus Portnoybacteria bacterium RBG_19FT_COMBO_36_7</name>
    <dbReference type="NCBI Taxonomy" id="1801992"/>
    <lineage>
        <taxon>Bacteria</taxon>
        <taxon>Candidatus Portnoyibacteriota</taxon>
    </lineage>
</organism>
<dbReference type="Gene3D" id="3.90.1030.10">
    <property type="entry name" value="Ribosomal protein L17"/>
    <property type="match status" value="1"/>
</dbReference>
<dbReference type="GO" id="GO:0006412">
    <property type="term" value="P:translation"/>
    <property type="evidence" value="ECO:0007669"/>
    <property type="project" value="InterPro"/>
</dbReference>
<evidence type="ECO:0000313" key="8">
    <source>
        <dbReference type="Proteomes" id="UP000179099"/>
    </source>
</evidence>
<proteinExistence type="inferred from homology"/>
<accession>A0A1G2F9T9</accession>
<evidence type="ECO:0000256" key="4">
    <source>
        <dbReference type="ARBA" id="ARBA00035494"/>
    </source>
</evidence>
<evidence type="ECO:0000313" key="7">
    <source>
        <dbReference type="EMBL" id="OGZ34647.1"/>
    </source>
</evidence>
<dbReference type="Proteomes" id="UP000179099">
    <property type="component" value="Unassembled WGS sequence"/>
</dbReference>
<keyword evidence="2 5" id="KW-0689">Ribosomal protein</keyword>
<evidence type="ECO:0000256" key="3">
    <source>
        <dbReference type="ARBA" id="ARBA00023274"/>
    </source>
</evidence>
<evidence type="ECO:0000256" key="5">
    <source>
        <dbReference type="RuleBase" id="RU000660"/>
    </source>
</evidence>
<dbReference type="EMBL" id="MHMW01000003">
    <property type="protein sequence ID" value="OGZ34647.1"/>
    <property type="molecule type" value="Genomic_DNA"/>
</dbReference>
<dbReference type="Pfam" id="PF01196">
    <property type="entry name" value="Ribosomal_L17"/>
    <property type="match status" value="1"/>
</dbReference>
<comment type="similarity">
    <text evidence="1 5">Belongs to the bacterial ribosomal protein bL17 family.</text>
</comment>
<dbReference type="PANTHER" id="PTHR14413:SF16">
    <property type="entry name" value="LARGE RIBOSOMAL SUBUNIT PROTEIN BL17M"/>
    <property type="match status" value="1"/>
</dbReference>
<dbReference type="InterPro" id="IPR047859">
    <property type="entry name" value="Ribosomal_bL17_CS"/>
</dbReference>
<dbReference type="SUPFAM" id="SSF64263">
    <property type="entry name" value="Prokaryotic ribosomal protein L17"/>
    <property type="match status" value="1"/>
</dbReference>
<sequence>MRHANKGRKFGRKRDQRKAFLKSLAVNLIMKGRIKTTEARAKEMRRLVERLITKTKNADLAGIRYCEKFLPKTTVAKLLKEVAPKYKERSGGYCRIIKLGSRASDGAPLVYIELIE</sequence>
<evidence type="ECO:0000256" key="1">
    <source>
        <dbReference type="ARBA" id="ARBA00008777"/>
    </source>
</evidence>
<evidence type="ECO:0000256" key="2">
    <source>
        <dbReference type="ARBA" id="ARBA00022980"/>
    </source>
</evidence>
<dbReference type="NCBIfam" id="TIGR00059">
    <property type="entry name" value="L17"/>
    <property type="match status" value="1"/>
</dbReference>
<dbReference type="AlphaFoldDB" id="A0A1G2F9T9"/>
<reference evidence="7 8" key="1">
    <citation type="journal article" date="2016" name="Nat. Commun.">
        <title>Thousands of microbial genomes shed light on interconnected biogeochemical processes in an aquifer system.</title>
        <authorList>
            <person name="Anantharaman K."/>
            <person name="Brown C.T."/>
            <person name="Hug L.A."/>
            <person name="Sharon I."/>
            <person name="Castelle C.J."/>
            <person name="Probst A.J."/>
            <person name="Thomas B.C."/>
            <person name="Singh A."/>
            <person name="Wilkins M.J."/>
            <person name="Karaoz U."/>
            <person name="Brodie E.L."/>
            <person name="Williams K.H."/>
            <person name="Hubbard S.S."/>
            <person name="Banfield J.F."/>
        </authorList>
    </citation>
    <scope>NUCLEOTIDE SEQUENCE [LARGE SCALE GENOMIC DNA]</scope>
</reference>
<dbReference type="PANTHER" id="PTHR14413">
    <property type="entry name" value="RIBOSOMAL PROTEIN L17"/>
    <property type="match status" value="1"/>
</dbReference>
<gene>
    <name evidence="7" type="ORF">A2Y98_00040</name>
</gene>
<dbReference type="InterPro" id="IPR000456">
    <property type="entry name" value="Ribosomal_bL17"/>
</dbReference>
<keyword evidence="3 5" id="KW-0687">Ribonucleoprotein</keyword>
<name>A0A1G2F9T9_9BACT</name>
<dbReference type="PROSITE" id="PS01167">
    <property type="entry name" value="RIBOSOMAL_L17"/>
    <property type="match status" value="1"/>
</dbReference>
<dbReference type="InterPro" id="IPR036373">
    <property type="entry name" value="Ribosomal_bL17_sf"/>
</dbReference>
<dbReference type="STRING" id="1801992.A2Y98_00040"/>
<dbReference type="GO" id="GO:0022625">
    <property type="term" value="C:cytosolic large ribosomal subunit"/>
    <property type="evidence" value="ECO:0007669"/>
    <property type="project" value="TreeGrafter"/>
</dbReference>
<protein>
    <recommendedName>
        <fullName evidence="4 6">50S ribosomal protein L17</fullName>
    </recommendedName>
</protein>
<dbReference type="GO" id="GO:0003735">
    <property type="term" value="F:structural constituent of ribosome"/>
    <property type="evidence" value="ECO:0007669"/>
    <property type="project" value="InterPro"/>
</dbReference>